<gene>
    <name evidence="1" type="ORF">VNO77_19974</name>
</gene>
<sequence length="245" mass="28471">MGVVFWGKEDVKGIHEIKQNAMTTSLCGPFRIGSDATSQLFIGFWIESQLWEKLPLWTKHFARVHPRKTSACWTKLMNEDLESETWGYSTSTNTEMAVEAHGPIYNKYDYAIGRASEPNSPLIWLSNLKSNRAQPNKLMDEAYCTIQNSKRRQHDLSHERTCYDGSSCNFIFVRAAYQPWSAYRHMILPRSDQKLMVAAIECLLGELESQNFRETLQGLPPKPELIHAVYIVYRCFWDQFPHNWN</sequence>
<evidence type="ECO:0000313" key="2">
    <source>
        <dbReference type="Proteomes" id="UP001367508"/>
    </source>
</evidence>
<evidence type="ECO:0000313" key="1">
    <source>
        <dbReference type="EMBL" id="KAK7339315.1"/>
    </source>
</evidence>
<dbReference type="Proteomes" id="UP001367508">
    <property type="component" value="Unassembled WGS sequence"/>
</dbReference>
<name>A0AAN9LNH6_CANGL</name>
<keyword evidence="2" id="KW-1185">Reference proteome</keyword>
<organism evidence="1 2">
    <name type="scientific">Canavalia gladiata</name>
    <name type="common">Sword bean</name>
    <name type="synonym">Dolichos gladiatus</name>
    <dbReference type="NCBI Taxonomy" id="3824"/>
    <lineage>
        <taxon>Eukaryota</taxon>
        <taxon>Viridiplantae</taxon>
        <taxon>Streptophyta</taxon>
        <taxon>Embryophyta</taxon>
        <taxon>Tracheophyta</taxon>
        <taxon>Spermatophyta</taxon>
        <taxon>Magnoliopsida</taxon>
        <taxon>eudicotyledons</taxon>
        <taxon>Gunneridae</taxon>
        <taxon>Pentapetalae</taxon>
        <taxon>rosids</taxon>
        <taxon>fabids</taxon>
        <taxon>Fabales</taxon>
        <taxon>Fabaceae</taxon>
        <taxon>Papilionoideae</taxon>
        <taxon>50 kb inversion clade</taxon>
        <taxon>NPAAA clade</taxon>
        <taxon>indigoferoid/millettioid clade</taxon>
        <taxon>Phaseoleae</taxon>
        <taxon>Canavalia</taxon>
    </lineage>
</organism>
<reference evidence="1 2" key="1">
    <citation type="submission" date="2024-01" db="EMBL/GenBank/DDBJ databases">
        <title>The genomes of 5 underutilized Papilionoideae crops provide insights into root nodulation and disease resistanc.</title>
        <authorList>
            <person name="Jiang F."/>
        </authorList>
    </citation>
    <scope>NUCLEOTIDE SEQUENCE [LARGE SCALE GENOMIC DNA]</scope>
    <source>
        <strain evidence="1">LVBAO_FW01</strain>
        <tissue evidence="1">Leaves</tissue>
    </source>
</reference>
<dbReference type="AlphaFoldDB" id="A0AAN9LNH6"/>
<dbReference type="EMBL" id="JAYMYQ010000004">
    <property type="protein sequence ID" value="KAK7339315.1"/>
    <property type="molecule type" value="Genomic_DNA"/>
</dbReference>
<proteinExistence type="predicted"/>
<accession>A0AAN9LNH6</accession>
<protein>
    <submittedName>
        <fullName evidence="1">Uncharacterized protein</fullName>
    </submittedName>
</protein>
<comment type="caution">
    <text evidence="1">The sequence shown here is derived from an EMBL/GenBank/DDBJ whole genome shotgun (WGS) entry which is preliminary data.</text>
</comment>